<evidence type="ECO:0000313" key="5">
    <source>
        <dbReference type="EMBL" id="TCI13358.1"/>
    </source>
</evidence>
<dbReference type="GO" id="GO:0004177">
    <property type="term" value="F:aminopeptidase activity"/>
    <property type="evidence" value="ECO:0007669"/>
    <property type="project" value="UniProtKB-EC"/>
</dbReference>
<dbReference type="InterPro" id="IPR013595">
    <property type="entry name" value="Pept_S33_TAP-like_C"/>
</dbReference>
<dbReference type="InterPro" id="IPR000073">
    <property type="entry name" value="AB_hydrolase_1"/>
</dbReference>
<feature type="domain" description="Peptidase S33 tripeptidyl aminopeptidase-like C-terminal" evidence="4">
    <location>
        <begin position="397"/>
        <end position="482"/>
    </location>
</feature>
<dbReference type="Gene3D" id="3.40.50.1820">
    <property type="entry name" value="alpha/beta hydrolase"/>
    <property type="match status" value="1"/>
</dbReference>
<evidence type="ECO:0000259" key="3">
    <source>
        <dbReference type="Pfam" id="PF00561"/>
    </source>
</evidence>
<dbReference type="AlphaFoldDB" id="A0A4R0Z1R7"/>
<dbReference type="Proteomes" id="UP000291822">
    <property type="component" value="Unassembled WGS sequence"/>
</dbReference>
<feature type="signal peptide" evidence="2">
    <location>
        <begin position="1"/>
        <end position="26"/>
    </location>
</feature>
<dbReference type="Pfam" id="PF00561">
    <property type="entry name" value="Abhydrolase_1"/>
    <property type="match status" value="1"/>
</dbReference>
<dbReference type="InterPro" id="IPR005944">
    <property type="entry name" value="Pro_iminopeptidase"/>
</dbReference>
<dbReference type="SUPFAM" id="SSF53474">
    <property type="entry name" value="alpha/beta-Hydrolases"/>
    <property type="match status" value="1"/>
</dbReference>
<reference evidence="5 6" key="1">
    <citation type="submission" date="2019-02" db="EMBL/GenBank/DDBJ databases">
        <title>Dyella amyloliquefaciens sp. nov., isolated from forest soil.</title>
        <authorList>
            <person name="Gao Z.-H."/>
            <person name="Qiu L.-H."/>
        </authorList>
    </citation>
    <scope>NUCLEOTIDE SEQUENCE [LARGE SCALE GENOMIC DNA]</scope>
    <source>
        <strain evidence="5 6">KACC 12747</strain>
    </source>
</reference>
<dbReference type="RefSeq" id="WP_131149858.1">
    <property type="nucleotide sequence ID" value="NZ_SJTG01000001.1"/>
</dbReference>
<evidence type="ECO:0000313" key="6">
    <source>
        <dbReference type="Proteomes" id="UP000291822"/>
    </source>
</evidence>
<name>A0A4R0Z1R7_9GAMM</name>
<accession>A0A4R0Z1R7</accession>
<dbReference type="EMBL" id="SJTG01000001">
    <property type="protein sequence ID" value="TCI13358.1"/>
    <property type="molecule type" value="Genomic_DNA"/>
</dbReference>
<organism evidence="5 6">
    <name type="scientific">Dyella soli</name>
    <dbReference type="NCBI Taxonomy" id="522319"/>
    <lineage>
        <taxon>Bacteria</taxon>
        <taxon>Pseudomonadati</taxon>
        <taxon>Pseudomonadota</taxon>
        <taxon>Gammaproteobacteria</taxon>
        <taxon>Lysobacterales</taxon>
        <taxon>Rhodanobacteraceae</taxon>
        <taxon>Dyella</taxon>
    </lineage>
</organism>
<keyword evidence="6" id="KW-1185">Reference proteome</keyword>
<gene>
    <name evidence="5" type="ORF">EZM97_08805</name>
</gene>
<comment type="caution">
    <text evidence="5">The sequence shown here is derived from an EMBL/GenBank/DDBJ whole genome shotgun (WGS) entry which is preliminary data.</text>
</comment>
<protein>
    <recommendedName>
        <fullName evidence="1">Proline iminopeptidase</fullName>
    </recommendedName>
</protein>
<dbReference type="GO" id="GO:0005737">
    <property type="term" value="C:cytoplasm"/>
    <property type="evidence" value="ECO:0007669"/>
    <property type="project" value="InterPro"/>
</dbReference>
<proteinExistence type="predicted"/>
<dbReference type="Pfam" id="PF08386">
    <property type="entry name" value="Abhydrolase_4"/>
    <property type="match status" value="1"/>
</dbReference>
<evidence type="ECO:0000256" key="2">
    <source>
        <dbReference type="SAM" id="SignalP"/>
    </source>
</evidence>
<evidence type="ECO:0000259" key="4">
    <source>
        <dbReference type="Pfam" id="PF08386"/>
    </source>
</evidence>
<dbReference type="GO" id="GO:0006508">
    <property type="term" value="P:proteolysis"/>
    <property type="evidence" value="ECO:0007669"/>
    <property type="project" value="InterPro"/>
</dbReference>
<keyword evidence="2" id="KW-0732">Signal</keyword>
<dbReference type="PANTHER" id="PTHR43722:SF1">
    <property type="entry name" value="PROLINE IMINOPEPTIDASE"/>
    <property type="match status" value="1"/>
</dbReference>
<feature type="domain" description="AB hydrolase-1" evidence="3">
    <location>
        <begin position="176"/>
        <end position="247"/>
    </location>
</feature>
<dbReference type="InterPro" id="IPR029058">
    <property type="entry name" value="AB_hydrolase_fold"/>
</dbReference>
<dbReference type="PANTHER" id="PTHR43722">
    <property type="entry name" value="PROLINE IMINOPEPTIDASE"/>
    <property type="match status" value="1"/>
</dbReference>
<sequence>MARLFRWSPLVLALALCMLPIKCLQAGERKAGSIESTVKTLHTTDGRSVRYEIGTLYVPENRKVAHSRLIPVGFARIRSSGAAVGVPPVFWLPGGPGLSVLHDFEGKTESAQARVAMWERFTHVADVVIIEQRGYTAMGEMLRANNSPLPLDEPETPAAKIRRYAALAEAARKAYPAADLAGYTIAACADDVDDLRHALGYRQISLFGGSFGSQWSMAVMRRHPDRVARAVLSGVEPLDNGYDMPSHVYAAMQRIAFDADRDPGLAPWMPKGGLMAAVRVVRDRLAKAPVTIDLVDQATGKSQRVTLGVGDFQQFLVDNSSVADDWPALVLAIYYGHYTSWATSVARDRQPSAVTLIGPLMDQSLGVSAAREFQMRTDPALDMLGTWNFEPYLGSRSAWPTPDMGDELRLPVTTTIPVVFVHGDFDTSTPVENTLGLLPYFVRSHAIIVHRGGHDGTFYLLREDSGTKAAIYRFLGTGVMPELPSTIDAPKIVFTTPTFQPSPQVADGH</sequence>
<evidence type="ECO:0000256" key="1">
    <source>
        <dbReference type="ARBA" id="ARBA00021843"/>
    </source>
</evidence>
<keyword evidence="5" id="KW-0378">Hydrolase</keyword>
<feature type="chain" id="PRO_5020844562" description="Proline iminopeptidase" evidence="2">
    <location>
        <begin position="27"/>
        <end position="509"/>
    </location>
</feature>